<keyword evidence="3" id="KW-1185">Reference proteome</keyword>
<dbReference type="InterPro" id="IPR028890">
    <property type="entry name" value="Peptidase_C98"/>
</dbReference>
<organism evidence="2 3">
    <name type="scientific">Acropora cervicornis</name>
    <name type="common">Staghorn coral</name>
    <dbReference type="NCBI Taxonomy" id="6130"/>
    <lineage>
        <taxon>Eukaryota</taxon>
        <taxon>Metazoa</taxon>
        <taxon>Cnidaria</taxon>
        <taxon>Anthozoa</taxon>
        <taxon>Hexacorallia</taxon>
        <taxon>Scleractinia</taxon>
        <taxon>Astrocoeniina</taxon>
        <taxon>Acroporidae</taxon>
        <taxon>Acropora</taxon>
    </lineage>
</organism>
<evidence type="ECO:0000313" key="2">
    <source>
        <dbReference type="EMBL" id="KAK2560162.1"/>
    </source>
</evidence>
<accession>A0AAD9V3W0</accession>
<dbReference type="PANTHER" id="PTHR15294">
    <property type="entry name" value="RETINOVIN-RELATED"/>
    <property type="match status" value="1"/>
</dbReference>
<dbReference type="PANTHER" id="PTHR15294:SF3">
    <property type="entry name" value="SUMO-SPECIFIC ISOPEPTIDASE USPL1"/>
    <property type="match status" value="1"/>
</dbReference>
<dbReference type="GO" id="GO:0016926">
    <property type="term" value="P:protein desumoylation"/>
    <property type="evidence" value="ECO:0007669"/>
    <property type="project" value="TreeGrafter"/>
</dbReference>
<protein>
    <submittedName>
        <fullName evidence="2">SUMO-specific isopeptidase USPL1</fullName>
    </submittedName>
</protein>
<dbReference type="GO" id="GO:0030576">
    <property type="term" value="P:Cajal body organization"/>
    <property type="evidence" value="ECO:0007669"/>
    <property type="project" value="InterPro"/>
</dbReference>
<reference evidence="2" key="1">
    <citation type="journal article" date="2023" name="G3 (Bethesda)">
        <title>Whole genome assembly and annotation of the endangered Caribbean coral Acropora cervicornis.</title>
        <authorList>
            <person name="Selwyn J.D."/>
            <person name="Vollmer S.V."/>
        </authorList>
    </citation>
    <scope>NUCLEOTIDE SEQUENCE</scope>
    <source>
        <strain evidence="2">K2</strain>
    </source>
</reference>
<gene>
    <name evidence="2" type="ORF">P5673_017140</name>
</gene>
<comment type="caution">
    <text evidence="2">The sequence shown here is derived from an EMBL/GenBank/DDBJ whole genome shotgun (WGS) entry which is preliminary data.</text>
</comment>
<dbReference type="GO" id="GO:0032183">
    <property type="term" value="F:SUMO binding"/>
    <property type="evidence" value="ECO:0007669"/>
    <property type="project" value="InterPro"/>
</dbReference>
<dbReference type="EMBL" id="JARQWQ010000037">
    <property type="protein sequence ID" value="KAK2560162.1"/>
    <property type="molecule type" value="Genomic_DNA"/>
</dbReference>
<sequence length="657" mass="73436">MESLCGICGAKGLKRQLVLFQLNLEEAILMCESKECIYPLGVADNSKLIVRRQASEISANRRKRKKKHKTKELVVPEIKNDVKELQSLESYLHWQNVDALCWLHSLLSLIVHNVTLVTTALSLAQNGVSLLKTVVTLFNNAQDVSSADREQAMESLKEARDNVWRYLQPSLKCQHGVQDSPVTALPLLLRENGALAEKALQIYRWEFNCNACGYHQIDKRSKHLVTFPNVGKNFGLHNPVFERQCFKCGSSKQKSKLVYERMPECVLFHFEQGLQSFEDLSFKGHNEHYILTQIIQYKRSPDHFMCWTRELKGNRWMEIDDLNFQHCSWMSLFPNIPPSEVHIAVWEKVSSDLISQLTTLKDVVRRGTEQNLTIMKESCSDAKRSSRHLSDIDCNVAIASAVINGKKTLNSPTSCGPDSSLPIIATGSRVSHKSQAKLKAGKFEPYIPRKKRLLSPSSTNSSVCSRQDFDISISSPLSPSPSQPFLTWQDIKEQTNKLNVDDLQSDSGYSSPLSVSSCSSLPLGQSSGCGNSLSDGLEDVHTSNDAEKQELDKVTDDAVRDNFAGSVKVALGVSLSGKAKSSMLQGKNQQKMSSHSTSWNDYSIELASELDELLPDCLMENSKEFSLSDSISANLKLADIEKLSDEQDQFIRDLLAG</sequence>
<dbReference type="Pfam" id="PF15499">
    <property type="entry name" value="Peptidase_C98"/>
    <property type="match status" value="1"/>
</dbReference>
<dbReference type="Proteomes" id="UP001249851">
    <property type="component" value="Unassembled WGS sequence"/>
</dbReference>
<evidence type="ECO:0000313" key="3">
    <source>
        <dbReference type="Proteomes" id="UP001249851"/>
    </source>
</evidence>
<dbReference type="InterPro" id="IPR028889">
    <property type="entry name" value="USP"/>
</dbReference>
<evidence type="ECO:0000259" key="1">
    <source>
        <dbReference type="PROSITE" id="PS50235"/>
    </source>
</evidence>
<dbReference type="AlphaFoldDB" id="A0AAD9V3W0"/>
<proteinExistence type="predicted"/>
<dbReference type="PROSITE" id="PS50235">
    <property type="entry name" value="USP_3"/>
    <property type="match status" value="1"/>
</dbReference>
<dbReference type="InterPro" id="IPR033505">
    <property type="entry name" value="USPL1"/>
</dbReference>
<reference evidence="2" key="2">
    <citation type="journal article" date="2023" name="Science">
        <title>Genomic signatures of disease resistance in endangered staghorn corals.</title>
        <authorList>
            <person name="Vollmer S.V."/>
            <person name="Selwyn J.D."/>
            <person name="Despard B.A."/>
            <person name="Roesel C.L."/>
        </authorList>
    </citation>
    <scope>NUCLEOTIDE SEQUENCE</scope>
    <source>
        <strain evidence="2">K2</strain>
    </source>
</reference>
<dbReference type="GO" id="GO:0015030">
    <property type="term" value="C:Cajal body"/>
    <property type="evidence" value="ECO:0007669"/>
    <property type="project" value="TreeGrafter"/>
</dbReference>
<feature type="domain" description="USP" evidence="1">
    <location>
        <begin position="92"/>
        <end position="349"/>
    </location>
</feature>
<name>A0AAD9V3W0_ACRCE</name>